<evidence type="ECO:0000313" key="3">
    <source>
        <dbReference type="Proteomes" id="UP001142592"/>
    </source>
</evidence>
<dbReference type="RefSeq" id="WP_010602705.1">
    <property type="nucleotide sequence ID" value="NZ_JAPJUH010000003.1"/>
</dbReference>
<dbReference type="AlphaFoldDB" id="A0A9X3IA20"/>
<protein>
    <submittedName>
        <fullName evidence="2">GPW/gp25 family protein</fullName>
    </submittedName>
</protein>
<name>A0A9X3IA20_9SPHI</name>
<dbReference type="SUPFAM" id="SSF160719">
    <property type="entry name" value="gpW/gp25-like"/>
    <property type="match status" value="1"/>
</dbReference>
<accession>A0A9X3IA20</accession>
<reference evidence="2" key="1">
    <citation type="submission" date="2022-11" db="EMBL/GenBank/DDBJ databases">
        <authorList>
            <person name="Graham C."/>
            <person name="Newman J.D."/>
        </authorList>
    </citation>
    <scope>NUCLEOTIDE SEQUENCE</scope>
    <source>
        <strain evidence="2">DSM 19486</strain>
    </source>
</reference>
<organism evidence="2 3">
    <name type="scientific">Pedobacter agri</name>
    <dbReference type="NCBI Taxonomy" id="454586"/>
    <lineage>
        <taxon>Bacteria</taxon>
        <taxon>Pseudomonadati</taxon>
        <taxon>Bacteroidota</taxon>
        <taxon>Sphingobacteriia</taxon>
        <taxon>Sphingobacteriales</taxon>
        <taxon>Sphingobacteriaceae</taxon>
        <taxon>Pedobacter</taxon>
    </lineage>
</organism>
<dbReference type="Pfam" id="PF04965">
    <property type="entry name" value="GPW_gp25"/>
    <property type="match status" value="1"/>
</dbReference>
<dbReference type="Proteomes" id="UP001142592">
    <property type="component" value="Unassembled WGS sequence"/>
</dbReference>
<keyword evidence="3" id="KW-1185">Reference proteome</keyword>
<dbReference type="InterPro" id="IPR007048">
    <property type="entry name" value="IraD/Gp25-like"/>
</dbReference>
<dbReference type="EMBL" id="JAPJUH010000003">
    <property type="protein sequence ID" value="MCX3265589.1"/>
    <property type="molecule type" value="Genomic_DNA"/>
</dbReference>
<feature type="domain" description="IraD/Gp25-like" evidence="1">
    <location>
        <begin position="35"/>
        <end position="122"/>
    </location>
</feature>
<dbReference type="Gene3D" id="3.10.450.40">
    <property type="match status" value="1"/>
</dbReference>
<sequence length="139" mass="16090">METESSFLGKGWAFPPKIHKYSDTNRFATSMASEVSDINQSLEILFGTAVGERVMQAEYGCNMDDMLFEPINVTLVTRITERIRRAIIYYEPRIKLDKLDVFKNEELGMINLVVEYTIRSTNTRNNIVYPYYLNEGTNL</sequence>
<evidence type="ECO:0000259" key="1">
    <source>
        <dbReference type="Pfam" id="PF04965"/>
    </source>
</evidence>
<evidence type="ECO:0000313" key="2">
    <source>
        <dbReference type="EMBL" id="MCX3265589.1"/>
    </source>
</evidence>
<gene>
    <name evidence="2" type="ORF">OQZ29_12580</name>
</gene>
<proteinExistence type="predicted"/>
<comment type="caution">
    <text evidence="2">The sequence shown here is derived from an EMBL/GenBank/DDBJ whole genome shotgun (WGS) entry which is preliminary data.</text>
</comment>